<dbReference type="AlphaFoldDB" id="A0A8T0DMC0"/>
<keyword evidence="8" id="KW-1185">Reference proteome</keyword>
<dbReference type="EMBL" id="JTDF01003343">
    <property type="protein sequence ID" value="KAF8567877.1"/>
    <property type="molecule type" value="Genomic_DNA"/>
</dbReference>
<evidence type="ECO:0000256" key="5">
    <source>
        <dbReference type="SAM" id="Phobius"/>
    </source>
</evidence>
<proteinExistence type="predicted"/>
<comment type="caution">
    <text evidence="7">The sequence shown here is derived from an EMBL/GenBank/DDBJ whole genome shotgun (WGS) entry which is preliminary data.</text>
</comment>
<reference evidence="7 8" key="1">
    <citation type="submission" date="2019-07" db="EMBL/GenBank/DDBJ databases">
        <title>Annotation for the trematode Paragonimus westermani.</title>
        <authorList>
            <person name="Choi Y.-J."/>
        </authorList>
    </citation>
    <scope>NUCLEOTIDE SEQUENCE [LARGE SCALE GENOMIC DNA]</scope>
    <source>
        <strain evidence="7">180907_Pwestermani</strain>
    </source>
</reference>
<dbReference type="Gene3D" id="1.20.1250.20">
    <property type="entry name" value="MFS general substrate transporter like domains"/>
    <property type="match status" value="1"/>
</dbReference>
<keyword evidence="2 5" id="KW-0812">Transmembrane</keyword>
<evidence type="ECO:0000259" key="6">
    <source>
        <dbReference type="Pfam" id="PF12832"/>
    </source>
</evidence>
<evidence type="ECO:0000256" key="3">
    <source>
        <dbReference type="ARBA" id="ARBA00022989"/>
    </source>
</evidence>
<feature type="transmembrane region" description="Helical" evidence="5">
    <location>
        <begin position="52"/>
        <end position="71"/>
    </location>
</feature>
<feature type="non-terminal residue" evidence="7">
    <location>
        <position position="1"/>
    </location>
</feature>
<evidence type="ECO:0000256" key="1">
    <source>
        <dbReference type="ARBA" id="ARBA00004141"/>
    </source>
</evidence>
<evidence type="ECO:0000256" key="4">
    <source>
        <dbReference type="ARBA" id="ARBA00023136"/>
    </source>
</evidence>
<feature type="transmembrane region" description="Helical" evidence="5">
    <location>
        <begin position="20"/>
        <end position="40"/>
    </location>
</feature>
<gene>
    <name evidence="7" type="ORF">P879_09855</name>
</gene>
<organism evidence="7 8">
    <name type="scientific">Paragonimus westermani</name>
    <dbReference type="NCBI Taxonomy" id="34504"/>
    <lineage>
        <taxon>Eukaryota</taxon>
        <taxon>Metazoa</taxon>
        <taxon>Spiralia</taxon>
        <taxon>Lophotrochozoa</taxon>
        <taxon>Platyhelminthes</taxon>
        <taxon>Trematoda</taxon>
        <taxon>Digenea</taxon>
        <taxon>Plagiorchiida</taxon>
        <taxon>Troglotremata</taxon>
        <taxon>Troglotrematidae</taxon>
        <taxon>Paragonimus</taxon>
    </lineage>
</organism>
<dbReference type="OrthoDB" id="515887at2759"/>
<sequence>ISAFFVYINPILSAGGLSSTQLGVTALLAHTAATISRLTFGPLADGTKKRHLVLMSLSLCAMVSICAFFWLPRSVEYAYEGTFQSSGIFMSKVIWKDGPPGRNHTM</sequence>
<dbReference type="InterPro" id="IPR036259">
    <property type="entry name" value="MFS_trans_sf"/>
</dbReference>
<keyword evidence="4 5" id="KW-0472">Membrane</keyword>
<dbReference type="Proteomes" id="UP000699462">
    <property type="component" value="Unassembled WGS sequence"/>
</dbReference>
<evidence type="ECO:0000313" key="7">
    <source>
        <dbReference type="EMBL" id="KAF8567877.1"/>
    </source>
</evidence>
<protein>
    <recommendedName>
        <fullName evidence="6">Major facilitator superfamily associated domain-containing protein</fullName>
    </recommendedName>
</protein>
<evidence type="ECO:0000256" key="2">
    <source>
        <dbReference type="ARBA" id="ARBA00022692"/>
    </source>
</evidence>
<keyword evidence="3 5" id="KW-1133">Transmembrane helix</keyword>
<feature type="domain" description="Major facilitator superfamily associated" evidence="6">
    <location>
        <begin position="1"/>
        <end position="81"/>
    </location>
</feature>
<dbReference type="SUPFAM" id="SSF103473">
    <property type="entry name" value="MFS general substrate transporter"/>
    <property type="match status" value="1"/>
</dbReference>
<name>A0A8T0DMC0_9TREM</name>
<comment type="subcellular location">
    <subcellularLocation>
        <location evidence="1">Membrane</location>
        <topology evidence="1">Multi-pass membrane protein</topology>
    </subcellularLocation>
</comment>
<dbReference type="InterPro" id="IPR024989">
    <property type="entry name" value="MFS_assoc_dom"/>
</dbReference>
<dbReference type="GO" id="GO:0016020">
    <property type="term" value="C:membrane"/>
    <property type="evidence" value="ECO:0007669"/>
    <property type="project" value="UniProtKB-SubCell"/>
</dbReference>
<dbReference type="Pfam" id="PF12832">
    <property type="entry name" value="MFS_1_like"/>
    <property type="match status" value="1"/>
</dbReference>
<accession>A0A8T0DMC0</accession>
<evidence type="ECO:0000313" key="8">
    <source>
        <dbReference type="Proteomes" id="UP000699462"/>
    </source>
</evidence>